<dbReference type="Pfam" id="PF13843">
    <property type="entry name" value="DDE_Tnp_1_7"/>
    <property type="match status" value="1"/>
</dbReference>
<reference evidence="3" key="1">
    <citation type="submission" date="2025-08" db="UniProtKB">
        <authorList>
            <consortium name="RefSeq"/>
        </authorList>
    </citation>
    <scope>IDENTIFICATION</scope>
    <source>
        <tissue evidence="3">Whole body</tissue>
    </source>
</reference>
<dbReference type="PANTHER" id="PTHR47272">
    <property type="entry name" value="DDE_TNP_1_7 DOMAIN-CONTAINING PROTEIN"/>
    <property type="match status" value="1"/>
</dbReference>
<dbReference type="PANTHER" id="PTHR47272:SF1">
    <property type="entry name" value="PIGGYBAC TRANSPOSABLE ELEMENT-DERIVED PROTEIN 3-LIKE"/>
    <property type="match status" value="1"/>
</dbReference>
<dbReference type="OrthoDB" id="6624209at2759"/>
<organism evidence="2 3">
    <name type="scientific">Sipha flava</name>
    <name type="common">yellow sugarcane aphid</name>
    <dbReference type="NCBI Taxonomy" id="143950"/>
    <lineage>
        <taxon>Eukaryota</taxon>
        <taxon>Metazoa</taxon>
        <taxon>Ecdysozoa</taxon>
        <taxon>Arthropoda</taxon>
        <taxon>Hexapoda</taxon>
        <taxon>Insecta</taxon>
        <taxon>Pterygota</taxon>
        <taxon>Neoptera</taxon>
        <taxon>Paraneoptera</taxon>
        <taxon>Hemiptera</taxon>
        <taxon>Sternorrhyncha</taxon>
        <taxon>Aphidomorpha</taxon>
        <taxon>Aphidoidea</taxon>
        <taxon>Aphididae</taxon>
        <taxon>Sipha</taxon>
    </lineage>
</organism>
<sequence>MRQRNKNKLTDDQIANYLLAGDTSDIEELDEGDDVNLENLDEMLHMIKDVENEELFLVSPKFNIFEILATCVKEYNSFMGGIDLHDMLVELYRTENKVKRYYLRIIHHILDMCTVNAWLLYRRHCQQLHITKYQSMLQFKTNIAEGLINAGFNKKKQRGRPSSSINFVNPTPPKKRKVFAARPYADVQFDKIEHWPCPISERQRCKHCPEHSYSRMKCEKCNVYLCLNNNKNCIVSFHNK</sequence>
<dbReference type="InterPro" id="IPR029526">
    <property type="entry name" value="PGBD"/>
</dbReference>
<name>A0A8B8GDA5_9HEMI</name>
<gene>
    <name evidence="3" type="primary">LOC112690909</name>
</gene>
<dbReference type="AlphaFoldDB" id="A0A8B8GDA5"/>
<evidence type="ECO:0000313" key="2">
    <source>
        <dbReference type="Proteomes" id="UP000694846"/>
    </source>
</evidence>
<feature type="domain" description="PiggyBac transposable element-derived protein" evidence="1">
    <location>
        <begin position="71"/>
        <end position="118"/>
    </location>
</feature>
<proteinExistence type="predicted"/>
<evidence type="ECO:0000259" key="1">
    <source>
        <dbReference type="Pfam" id="PF13843"/>
    </source>
</evidence>
<dbReference type="GeneID" id="112690909"/>
<evidence type="ECO:0000313" key="3">
    <source>
        <dbReference type="RefSeq" id="XP_025420800.1"/>
    </source>
</evidence>
<dbReference type="Proteomes" id="UP000694846">
    <property type="component" value="Unplaced"/>
</dbReference>
<accession>A0A8B8GDA5</accession>
<dbReference type="RefSeq" id="XP_025420800.1">
    <property type="nucleotide sequence ID" value="XM_025565015.1"/>
</dbReference>
<keyword evidence="2" id="KW-1185">Reference proteome</keyword>
<protein>
    <submittedName>
        <fullName evidence="3">Uncharacterized protein LOC112690909</fullName>
    </submittedName>
</protein>